<dbReference type="Gene3D" id="3.10.10.10">
    <property type="entry name" value="HIV Type 1 Reverse Transcriptase, subunit A, domain 1"/>
    <property type="match status" value="1"/>
</dbReference>
<gene>
    <name evidence="11" type="ORF">PM001_LOCUS9955</name>
</gene>
<name>A0AAV1TQX9_9STRA</name>
<keyword evidence="3" id="KW-0548">Nucleotidyltransferase</keyword>
<dbReference type="GO" id="GO:0006508">
    <property type="term" value="P:proteolysis"/>
    <property type="evidence" value="ECO:0007669"/>
    <property type="project" value="UniProtKB-KW"/>
</dbReference>
<evidence type="ECO:0000256" key="1">
    <source>
        <dbReference type="ARBA" id="ARBA00022670"/>
    </source>
</evidence>
<sequence>MDLMDGFYQILMRERDIPYTAVSTLSGMLWEWLVMPQGLSSAPATFNRCVTNMLRPVRDFAPNCFDDVFVHSLAMDGKTDVEVYGIHVRKVLTLMREHKLFANLKKCIFAANEIPLLGCIGGKNGVRPDPEKIKAISDWPVRVDVKELRKFLVLAAYLHKYSRNYAEMTVHLSRLLKKNERWLWNAECQHSFDGIKQRLIQSPVLAIVDQYRPFHVVCHASDFAIGCALMQYDSDGVERFVCYQSRHLQAAERNYPVHNKEILAMKYALAKFRVYLSGDRPFIVYTDHASLRTAVNSPHLSQRMARWLYSSWSTTSPSSIYQDDLMSSLMLFHVGRISSRLLHPTVGVIPLLLHYH</sequence>
<keyword evidence="8" id="KW-0695">RNA-directed DNA polymerase</keyword>
<keyword evidence="1" id="KW-0645">Protease</keyword>
<evidence type="ECO:0000256" key="2">
    <source>
        <dbReference type="ARBA" id="ARBA00022679"/>
    </source>
</evidence>
<dbReference type="GO" id="GO:0003964">
    <property type="term" value="F:RNA-directed DNA polymerase activity"/>
    <property type="evidence" value="ECO:0007669"/>
    <property type="project" value="UniProtKB-KW"/>
</dbReference>
<feature type="domain" description="Reverse transcriptase RNase H-like" evidence="10">
    <location>
        <begin position="211"/>
        <end position="308"/>
    </location>
</feature>
<dbReference type="PANTHER" id="PTHR33064:SF37">
    <property type="entry name" value="RIBONUCLEASE H"/>
    <property type="match status" value="1"/>
</dbReference>
<keyword evidence="4" id="KW-0540">Nuclease</keyword>
<keyword evidence="7" id="KW-0378">Hydrolase</keyword>
<dbReference type="InterPro" id="IPR043128">
    <property type="entry name" value="Rev_trsase/Diguanyl_cyclase"/>
</dbReference>
<dbReference type="SUPFAM" id="SSF56672">
    <property type="entry name" value="DNA/RNA polymerases"/>
    <property type="match status" value="1"/>
</dbReference>
<dbReference type="EMBL" id="CAKLBY020000078">
    <property type="protein sequence ID" value="CAK7924805.1"/>
    <property type="molecule type" value="Genomic_DNA"/>
</dbReference>
<evidence type="ECO:0000313" key="11">
    <source>
        <dbReference type="EMBL" id="CAK7924805.1"/>
    </source>
</evidence>
<evidence type="ECO:0000256" key="6">
    <source>
        <dbReference type="ARBA" id="ARBA00022759"/>
    </source>
</evidence>
<dbReference type="Pfam" id="PF17917">
    <property type="entry name" value="RT_RNaseH"/>
    <property type="match status" value="1"/>
</dbReference>
<reference evidence="11" key="1">
    <citation type="submission" date="2024-01" db="EMBL/GenBank/DDBJ databases">
        <authorList>
            <person name="Webb A."/>
        </authorList>
    </citation>
    <scope>NUCLEOTIDE SEQUENCE</scope>
    <source>
        <strain evidence="11">Pm1</strain>
    </source>
</reference>
<evidence type="ECO:0000256" key="8">
    <source>
        <dbReference type="ARBA" id="ARBA00022918"/>
    </source>
</evidence>
<evidence type="ECO:0000256" key="5">
    <source>
        <dbReference type="ARBA" id="ARBA00022750"/>
    </source>
</evidence>
<proteinExistence type="predicted"/>
<evidence type="ECO:0000259" key="10">
    <source>
        <dbReference type="Pfam" id="PF17917"/>
    </source>
</evidence>
<dbReference type="Pfam" id="PF00078">
    <property type="entry name" value="RVT_1"/>
    <property type="match status" value="1"/>
</dbReference>
<organism evidence="11 12">
    <name type="scientific">Peronospora matthiolae</name>
    <dbReference type="NCBI Taxonomy" id="2874970"/>
    <lineage>
        <taxon>Eukaryota</taxon>
        <taxon>Sar</taxon>
        <taxon>Stramenopiles</taxon>
        <taxon>Oomycota</taxon>
        <taxon>Peronosporomycetes</taxon>
        <taxon>Peronosporales</taxon>
        <taxon>Peronosporaceae</taxon>
        <taxon>Peronospora</taxon>
    </lineage>
</organism>
<dbReference type="InterPro" id="IPR000477">
    <property type="entry name" value="RT_dom"/>
</dbReference>
<dbReference type="InterPro" id="IPR041373">
    <property type="entry name" value="RT_RNaseH"/>
</dbReference>
<evidence type="ECO:0000256" key="7">
    <source>
        <dbReference type="ARBA" id="ARBA00022801"/>
    </source>
</evidence>
<dbReference type="FunFam" id="3.30.70.270:FF:000063">
    <property type="entry name" value="Zinc knuckle domaincontaining protein"/>
    <property type="match status" value="1"/>
</dbReference>
<evidence type="ECO:0000313" key="12">
    <source>
        <dbReference type="Proteomes" id="UP001162060"/>
    </source>
</evidence>
<protein>
    <recommendedName>
        <fullName evidence="13">Reverse transcriptase domain-containing protein</fullName>
    </recommendedName>
</protein>
<evidence type="ECO:0000259" key="9">
    <source>
        <dbReference type="Pfam" id="PF00078"/>
    </source>
</evidence>
<evidence type="ECO:0000256" key="4">
    <source>
        <dbReference type="ARBA" id="ARBA00022722"/>
    </source>
</evidence>
<dbReference type="AlphaFoldDB" id="A0AAV1TQX9"/>
<dbReference type="InterPro" id="IPR051320">
    <property type="entry name" value="Viral_Replic_Matur_Polypro"/>
</dbReference>
<feature type="domain" description="Reverse transcriptase" evidence="9">
    <location>
        <begin position="1"/>
        <end position="119"/>
    </location>
</feature>
<dbReference type="PANTHER" id="PTHR33064">
    <property type="entry name" value="POL PROTEIN"/>
    <property type="match status" value="1"/>
</dbReference>
<keyword evidence="6" id="KW-0255">Endonuclease</keyword>
<dbReference type="CDD" id="cd09274">
    <property type="entry name" value="RNase_HI_RT_Ty3"/>
    <property type="match status" value="1"/>
</dbReference>
<dbReference type="GO" id="GO:0004519">
    <property type="term" value="F:endonuclease activity"/>
    <property type="evidence" value="ECO:0007669"/>
    <property type="project" value="UniProtKB-KW"/>
</dbReference>
<dbReference type="GO" id="GO:0004190">
    <property type="term" value="F:aspartic-type endopeptidase activity"/>
    <property type="evidence" value="ECO:0007669"/>
    <property type="project" value="UniProtKB-KW"/>
</dbReference>
<dbReference type="Proteomes" id="UP001162060">
    <property type="component" value="Unassembled WGS sequence"/>
</dbReference>
<keyword evidence="5" id="KW-0064">Aspartyl protease</keyword>
<dbReference type="Gene3D" id="3.30.70.270">
    <property type="match status" value="2"/>
</dbReference>
<accession>A0AAV1TQX9</accession>
<evidence type="ECO:0008006" key="13">
    <source>
        <dbReference type="Google" id="ProtNLM"/>
    </source>
</evidence>
<comment type="caution">
    <text evidence="11">The sequence shown here is derived from an EMBL/GenBank/DDBJ whole genome shotgun (WGS) entry which is preliminary data.</text>
</comment>
<keyword evidence="2" id="KW-0808">Transferase</keyword>
<dbReference type="InterPro" id="IPR043502">
    <property type="entry name" value="DNA/RNA_pol_sf"/>
</dbReference>
<evidence type="ECO:0000256" key="3">
    <source>
        <dbReference type="ARBA" id="ARBA00022695"/>
    </source>
</evidence>
<dbReference type="CDD" id="cd01647">
    <property type="entry name" value="RT_LTR"/>
    <property type="match status" value="1"/>
</dbReference>